<reference evidence="2 3" key="1">
    <citation type="submission" date="2015-07" db="EMBL/GenBank/DDBJ databases">
        <title>The genome of Melipona quadrifasciata.</title>
        <authorList>
            <person name="Pan H."/>
            <person name="Kapheim K."/>
        </authorList>
    </citation>
    <scope>NUCLEOTIDE SEQUENCE [LARGE SCALE GENOMIC DNA]</scope>
    <source>
        <strain evidence="2">0111107301</strain>
        <tissue evidence="2">Whole body</tissue>
    </source>
</reference>
<dbReference type="InterPro" id="IPR006623">
    <property type="entry name" value="THEG"/>
</dbReference>
<feature type="region of interest" description="Disordered" evidence="1">
    <location>
        <begin position="344"/>
        <end position="380"/>
    </location>
</feature>
<evidence type="ECO:0000256" key="1">
    <source>
        <dbReference type="SAM" id="MobiDB-lite"/>
    </source>
</evidence>
<gene>
    <name evidence="2" type="ORF">WN51_05017</name>
</gene>
<name>A0A0N0U3R4_9HYME</name>
<dbReference type="OrthoDB" id="25466at2759"/>
<organism evidence="2 3">
    <name type="scientific">Melipona quadrifasciata</name>
    <dbReference type="NCBI Taxonomy" id="166423"/>
    <lineage>
        <taxon>Eukaryota</taxon>
        <taxon>Metazoa</taxon>
        <taxon>Ecdysozoa</taxon>
        <taxon>Arthropoda</taxon>
        <taxon>Hexapoda</taxon>
        <taxon>Insecta</taxon>
        <taxon>Pterygota</taxon>
        <taxon>Neoptera</taxon>
        <taxon>Endopterygota</taxon>
        <taxon>Hymenoptera</taxon>
        <taxon>Apocrita</taxon>
        <taxon>Aculeata</taxon>
        <taxon>Apoidea</taxon>
        <taxon>Anthophila</taxon>
        <taxon>Apidae</taxon>
        <taxon>Melipona</taxon>
    </lineage>
</organism>
<feature type="compositionally biased region" description="Polar residues" evidence="1">
    <location>
        <begin position="348"/>
        <end position="361"/>
    </location>
</feature>
<feature type="region of interest" description="Disordered" evidence="1">
    <location>
        <begin position="149"/>
        <end position="174"/>
    </location>
</feature>
<accession>A0A0N0U3R4</accession>
<evidence type="ECO:0000313" key="3">
    <source>
        <dbReference type="Proteomes" id="UP000053105"/>
    </source>
</evidence>
<feature type="compositionally biased region" description="Basic and acidic residues" evidence="1">
    <location>
        <begin position="152"/>
        <end position="161"/>
    </location>
</feature>
<sequence length="380" mass="43907">MRFPGSAGNIAETLWKVQNSRYRRYRFFCNARQQREMRKKQKIMAKLRRAIKPEEWDRHTELLEILAAPKVPPKPRLPKKKRWRPVNMRRIEELSTPVTREMPRARDPFKVAKTALTYKISKRTQKIAYSKTVAEVIPPRILGAVSPAALKADGDPGEASRKTRRHRDGPPRRRVHRFADGVEGQVLEAVEISRQAQEEESEMVFAPPSDYLPAFCSSRDCFTLAIGQSEHSMSQPNTFFKKWQESSNSDFMVLDAWMSILRCYAIKNICERLAYLLTECNLIRKLQMGLTRHNLIKVAVKYHDTTFARLTNPLAAGEGQQVKQIYSNTKQEYSKWFQKQRARRKSIGTPSFSGNIFTKTNDTSEKSVPINGLLHGRRAQ</sequence>
<dbReference type="AlphaFoldDB" id="A0A0N0U3R4"/>
<protein>
    <submittedName>
        <fullName evidence="2">Uncharacterized protein</fullName>
    </submittedName>
</protein>
<dbReference type="Pfam" id="PF14912">
    <property type="entry name" value="THEG"/>
    <property type="match status" value="1"/>
</dbReference>
<proteinExistence type="predicted"/>
<dbReference type="EMBL" id="KQ435883">
    <property type="protein sequence ID" value="KOX69732.1"/>
    <property type="molecule type" value="Genomic_DNA"/>
</dbReference>
<feature type="compositionally biased region" description="Basic residues" evidence="1">
    <location>
        <begin position="162"/>
        <end position="174"/>
    </location>
</feature>
<keyword evidence="3" id="KW-1185">Reference proteome</keyword>
<evidence type="ECO:0000313" key="2">
    <source>
        <dbReference type="EMBL" id="KOX69732.1"/>
    </source>
</evidence>
<dbReference type="Proteomes" id="UP000053105">
    <property type="component" value="Unassembled WGS sequence"/>
</dbReference>